<accession>A0A261XZ84</accession>
<evidence type="ECO:0000256" key="4">
    <source>
        <dbReference type="ARBA" id="ARBA00023008"/>
    </source>
</evidence>
<organism evidence="8 9">
    <name type="scientific">Bifiguratus adelaidae</name>
    <dbReference type="NCBI Taxonomy" id="1938954"/>
    <lineage>
        <taxon>Eukaryota</taxon>
        <taxon>Fungi</taxon>
        <taxon>Fungi incertae sedis</taxon>
        <taxon>Mucoromycota</taxon>
        <taxon>Mucoromycotina</taxon>
        <taxon>Endogonomycetes</taxon>
        <taxon>Endogonales</taxon>
        <taxon>Endogonales incertae sedis</taxon>
        <taxon>Bifiguratus</taxon>
    </lineage>
</organism>
<dbReference type="InterPro" id="IPR011706">
    <property type="entry name" value="Cu-oxidase_C"/>
</dbReference>
<dbReference type="Gene3D" id="2.60.40.420">
    <property type="entry name" value="Cupredoxins - blue copper proteins"/>
    <property type="match status" value="3"/>
</dbReference>
<proteinExistence type="inferred from homology"/>
<feature type="domain" description="Plastocyanin-like" evidence="5">
    <location>
        <begin position="63"/>
        <end position="191"/>
    </location>
</feature>
<dbReference type="InterPro" id="IPR045087">
    <property type="entry name" value="Cu-oxidase_fam"/>
</dbReference>
<dbReference type="InterPro" id="IPR001117">
    <property type="entry name" value="Cu-oxidase_2nd"/>
</dbReference>
<dbReference type="GO" id="GO:0005507">
    <property type="term" value="F:copper ion binding"/>
    <property type="evidence" value="ECO:0007669"/>
    <property type="project" value="InterPro"/>
</dbReference>
<name>A0A261XZ84_9FUNG</name>
<dbReference type="Pfam" id="PF07732">
    <property type="entry name" value="Cu-oxidase_3"/>
    <property type="match status" value="1"/>
</dbReference>
<evidence type="ECO:0000313" key="9">
    <source>
        <dbReference type="Proteomes" id="UP000242875"/>
    </source>
</evidence>
<evidence type="ECO:0008006" key="10">
    <source>
        <dbReference type="Google" id="ProtNLM"/>
    </source>
</evidence>
<dbReference type="PROSITE" id="PS00080">
    <property type="entry name" value="MULTICOPPER_OXIDASE2"/>
    <property type="match status" value="1"/>
</dbReference>
<comment type="caution">
    <text evidence="8">The sequence shown here is derived from an EMBL/GenBank/DDBJ whole genome shotgun (WGS) entry which is preliminary data.</text>
</comment>
<dbReference type="CDD" id="cd13910">
    <property type="entry name" value="CuRO_3_MCO_like_4"/>
    <property type="match status" value="1"/>
</dbReference>
<dbReference type="Proteomes" id="UP000242875">
    <property type="component" value="Unassembled WGS sequence"/>
</dbReference>
<dbReference type="EMBL" id="MVBO01000074">
    <property type="protein sequence ID" value="OZJ03677.1"/>
    <property type="molecule type" value="Genomic_DNA"/>
</dbReference>
<dbReference type="AlphaFoldDB" id="A0A261XZ84"/>
<dbReference type="InterPro" id="IPR011707">
    <property type="entry name" value="Cu-oxidase-like_N"/>
</dbReference>
<sequence>MFQNGTNWMDGTAGGSFTYNFTVPNQHGTYWWHSHSTSQYADGIVGPLIIQSPDEGIPIDYDEDIIVMMTDWYHIMSTINVATYLTAAGPDGQAEGSEPVPDNGLINGLNVFDCSGATNTSVPCTGGSYATFNVTANKKYRLRLINTGAFADFDFSIDNHTLTVVEADGIAMEPVNVTRIPLAVAQRYSIIAIFRYDGADSSSNPTTIDNNLASPALCSDLNQTMLVPVEALEAPEPDVTYYLEVSFQSFNPSLPLLGYMNTTTWTPLSNSTTLIEAQAGNVNNFGAQQFVVTPPSNASVIEIIIQNYDEGPHPFHFHGHVFWVLGVGQGYVYSSFPTFNTTNPLRRDTVIIPAYGWAVLRLVPHPGMWIFHCHIVWHMAAGLAMQWQFGSDVVANYQIPQAVLDLFLYSVYNSMHPDIIGTQFIREL</sequence>
<dbReference type="Pfam" id="PF07731">
    <property type="entry name" value="Cu-oxidase_2"/>
    <property type="match status" value="1"/>
</dbReference>
<reference evidence="8 9" key="1">
    <citation type="journal article" date="2017" name="Mycologia">
        <title>Bifiguratus adelaidae, gen. et sp. nov., a new member of Mucoromycotina in endophytic and soil-dwelling habitats.</title>
        <authorList>
            <person name="Torres-Cruz T.J."/>
            <person name="Billingsley Tobias T.L."/>
            <person name="Almatruk M."/>
            <person name="Hesse C."/>
            <person name="Kuske C.R."/>
            <person name="Desiro A."/>
            <person name="Benucci G.M."/>
            <person name="Bonito G."/>
            <person name="Stajich J.E."/>
            <person name="Dunlap C."/>
            <person name="Arnold A.E."/>
            <person name="Porras-Alfaro A."/>
        </authorList>
    </citation>
    <scope>NUCLEOTIDE SEQUENCE [LARGE SCALE GENOMIC DNA]</scope>
    <source>
        <strain evidence="8 9">AZ0501</strain>
    </source>
</reference>
<dbReference type="Pfam" id="PF00394">
    <property type="entry name" value="Cu-oxidase"/>
    <property type="match status" value="1"/>
</dbReference>
<dbReference type="InterPro" id="IPR002355">
    <property type="entry name" value="Cu_oxidase_Cu_BS"/>
</dbReference>
<dbReference type="PANTHER" id="PTHR11709:SF414">
    <property type="entry name" value="ADR239WP"/>
    <property type="match status" value="1"/>
</dbReference>
<evidence type="ECO:0000256" key="2">
    <source>
        <dbReference type="ARBA" id="ARBA00022723"/>
    </source>
</evidence>
<evidence type="ECO:0000259" key="6">
    <source>
        <dbReference type="Pfam" id="PF07731"/>
    </source>
</evidence>
<evidence type="ECO:0000256" key="3">
    <source>
        <dbReference type="ARBA" id="ARBA00023002"/>
    </source>
</evidence>
<evidence type="ECO:0000259" key="7">
    <source>
        <dbReference type="Pfam" id="PF07732"/>
    </source>
</evidence>
<dbReference type="PANTHER" id="PTHR11709">
    <property type="entry name" value="MULTI-COPPER OXIDASE"/>
    <property type="match status" value="1"/>
</dbReference>
<dbReference type="GO" id="GO:0016491">
    <property type="term" value="F:oxidoreductase activity"/>
    <property type="evidence" value="ECO:0007669"/>
    <property type="project" value="UniProtKB-KW"/>
</dbReference>
<keyword evidence="4" id="KW-0186">Copper</keyword>
<dbReference type="InterPro" id="IPR008972">
    <property type="entry name" value="Cupredoxin"/>
</dbReference>
<dbReference type="SUPFAM" id="SSF49503">
    <property type="entry name" value="Cupredoxins"/>
    <property type="match status" value="3"/>
</dbReference>
<evidence type="ECO:0000259" key="5">
    <source>
        <dbReference type="Pfam" id="PF00394"/>
    </source>
</evidence>
<feature type="domain" description="Plastocyanin-like" evidence="7">
    <location>
        <begin position="2"/>
        <end position="53"/>
    </location>
</feature>
<protein>
    <recommendedName>
        <fullName evidence="10">Multicopper oxidase</fullName>
    </recommendedName>
</protein>
<feature type="domain" description="Plastocyanin-like" evidence="6">
    <location>
        <begin position="270"/>
        <end position="388"/>
    </location>
</feature>
<keyword evidence="3" id="KW-0560">Oxidoreductase</keyword>
<gene>
    <name evidence="8" type="ORF">BZG36_03532</name>
</gene>
<evidence type="ECO:0000313" key="8">
    <source>
        <dbReference type="EMBL" id="OZJ03677.1"/>
    </source>
</evidence>
<evidence type="ECO:0000256" key="1">
    <source>
        <dbReference type="ARBA" id="ARBA00010609"/>
    </source>
</evidence>
<keyword evidence="9" id="KW-1185">Reference proteome</keyword>
<keyword evidence="2" id="KW-0479">Metal-binding</keyword>
<comment type="similarity">
    <text evidence="1">Belongs to the multicopper oxidase family.</text>
</comment>
<dbReference type="OrthoDB" id="2121828at2759"/>